<gene>
    <name evidence="3" type="primary">NDAI0K02940</name>
    <name evidence="3" type="ordered locus">NDAI_0K02940</name>
</gene>
<dbReference type="AlphaFoldDB" id="G0WI74"/>
<dbReference type="STRING" id="1071378.G0WI74"/>
<proteinExistence type="predicted"/>
<dbReference type="GO" id="GO:0005737">
    <property type="term" value="C:cytoplasm"/>
    <property type="evidence" value="ECO:0007669"/>
    <property type="project" value="TreeGrafter"/>
</dbReference>
<reference evidence="3 4" key="1">
    <citation type="journal article" date="2011" name="Proc. Natl. Acad. Sci. U.S.A.">
        <title>Evolutionary erosion of yeast sex chromosomes by mating-type switching accidents.</title>
        <authorList>
            <person name="Gordon J.L."/>
            <person name="Armisen D."/>
            <person name="Proux-Wera E."/>
            <person name="Oheigeartaigh S.S."/>
            <person name="Byrne K.P."/>
            <person name="Wolfe K.H."/>
        </authorList>
    </citation>
    <scope>NUCLEOTIDE SEQUENCE [LARGE SCALE GENOMIC DNA]</scope>
    <source>
        <strain evidence="4">ATCC 10597 / BCRC 20456 / CBS 421 / NBRC 0211 / NRRL Y-12639</strain>
    </source>
</reference>
<dbReference type="InterPro" id="IPR001251">
    <property type="entry name" value="CRAL-TRIO_dom"/>
</dbReference>
<dbReference type="GO" id="GO:0051510">
    <property type="term" value="P:regulation of unidimensional cell growth"/>
    <property type="evidence" value="ECO:0007669"/>
    <property type="project" value="EnsemblFungi"/>
</dbReference>
<organism evidence="3 4">
    <name type="scientific">Naumovozyma dairenensis (strain ATCC 10597 / BCRC 20456 / CBS 421 / NBRC 0211 / NRRL Y-12639)</name>
    <name type="common">Saccharomyces dairenensis</name>
    <dbReference type="NCBI Taxonomy" id="1071378"/>
    <lineage>
        <taxon>Eukaryota</taxon>
        <taxon>Fungi</taxon>
        <taxon>Dikarya</taxon>
        <taxon>Ascomycota</taxon>
        <taxon>Saccharomycotina</taxon>
        <taxon>Saccharomycetes</taxon>
        <taxon>Saccharomycetales</taxon>
        <taxon>Saccharomycetaceae</taxon>
        <taxon>Naumovozyma</taxon>
    </lineage>
</organism>
<dbReference type="OMA" id="KKISWVY"/>
<dbReference type="GO" id="GO:0005096">
    <property type="term" value="F:GTPase activator activity"/>
    <property type="evidence" value="ECO:0007669"/>
    <property type="project" value="TreeGrafter"/>
</dbReference>
<dbReference type="GO" id="GO:0007264">
    <property type="term" value="P:small GTPase-mediated signal transduction"/>
    <property type="evidence" value="ECO:0007669"/>
    <property type="project" value="TreeGrafter"/>
</dbReference>
<dbReference type="HOGENOM" id="CLU_027718_0_0_1"/>
<evidence type="ECO:0000259" key="2">
    <source>
        <dbReference type="PROSITE" id="PS50238"/>
    </source>
</evidence>
<dbReference type="eggNOG" id="KOG4406">
    <property type="taxonomic scope" value="Eukaryota"/>
</dbReference>
<dbReference type="Pfam" id="PF13716">
    <property type="entry name" value="CRAL_TRIO_2"/>
    <property type="match status" value="1"/>
</dbReference>
<sequence length="689" mass="78738">MININTNNIFFKSYSIDPITGHSIYVFDSTYLPSPEEIGDKQVYDLLIDELMDRLITTLPSSPYSLVVFSSGFSAKKISWVYGIKMFSKIPREARIYLQKTYIVHESFFIRTVYQVLSNAMSINFLKGPSNKDLELIPTVDPESIEQNNNLSPNASIVHVPDLTALSRMIDITRLRISLNVYLHDYEITDYIDVPQSYFERLTSLGNRQYRQLIFDKIFKRLKIDSVKNELVFQKPGSYKKVNIFLDIIERNNYIDLSQWDIYSLASVFTYFLKQKSKPLIPVPLIPLPISDDFDYTYKTFQTIILYNNYYDLIMTIFPLFINILNHSEITRHDLKSLSKCLAPTLCQERVSMKNDDTLVIGARFIRNLLEMYDKIHSLSKMNKLHIQDVDLLLQSPSPKPREGRTNRTVSATGGTRIISQQSTSIPSLPPSLPKPRKLSPTKYDTNSSRSSSPVKSRTAMQNRSLNSKSSIPSISTVLTKTNTPSSSTSDSTPNLELTNETIPSLNSKASNVSLRSFGKPPLLSSKASNVSLRSDEIISPSSPILRSKVSNISLRINSDSSSTSNSNETPTLLKDINEPHPHPTNNVTEMVTDNESYDWRRNAKERRPWNDDMILKIELDDKFQKFDRELQKKRNNLVKLNHLKTTKFSNEGFSGLQTENKVSKLAALYEERLQGLQLMNEIKRNEGL</sequence>
<dbReference type="Pfam" id="PF00620">
    <property type="entry name" value="RhoGAP"/>
    <property type="match status" value="1"/>
</dbReference>
<dbReference type="Gene3D" id="1.10.555.10">
    <property type="entry name" value="Rho GTPase activation protein"/>
    <property type="match status" value="1"/>
</dbReference>
<evidence type="ECO:0000313" key="4">
    <source>
        <dbReference type="Proteomes" id="UP000000689"/>
    </source>
</evidence>
<dbReference type="GeneID" id="11498009"/>
<accession>G0WI74</accession>
<dbReference type="EMBL" id="HE580277">
    <property type="protein sequence ID" value="CCD27485.1"/>
    <property type="molecule type" value="Genomic_DNA"/>
</dbReference>
<feature type="compositionally biased region" description="Low complexity" evidence="1">
    <location>
        <begin position="465"/>
        <end position="495"/>
    </location>
</feature>
<feature type="region of interest" description="Disordered" evidence="1">
    <location>
        <begin position="558"/>
        <end position="589"/>
    </location>
</feature>
<keyword evidence="4" id="KW-1185">Reference proteome</keyword>
<dbReference type="RefSeq" id="XP_003672728.1">
    <property type="nucleotide sequence ID" value="XM_003672680.1"/>
</dbReference>
<protein>
    <recommendedName>
        <fullName evidence="2">Rho-GAP domain-containing protein</fullName>
    </recommendedName>
</protein>
<dbReference type="SUPFAM" id="SSF48350">
    <property type="entry name" value="GTPase activation domain, GAP"/>
    <property type="match status" value="1"/>
</dbReference>
<dbReference type="CDD" id="cd00159">
    <property type="entry name" value="RhoGAP"/>
    <property type="match status" value="1"/>
</dbReference>
<dbReference type="GO" id="GO:0080135">
    <property type="term" value="P:regulation of cellular response to stress"/>
    <property type="evidence" value="ECO:0007669"/>
    <property type="project" value="EnsemblFungi"/>
</dbReference>
<name>G0WI74_NAUDC</name>
<evidence type="ECO:0000256" key="1">
    <source>
        <dbReference type="SAM" id="MobiDB-lite"/>
    </source>
</evidence>
<dbReference type="PANTHER" id="PTHR45808:SF2">
    <property type="entry name" value="RHO GTPASE-ACTIVATING PROTEIN 68F"/>
    <property type="match status" value="1"/>
</dbReference>
<dbReference type="KEGG" id="ndi:NDAI_0K02940"/>
<dbReference type="PROSITE" id="PS50238">
    <property type="entry name" value="RHOGAP"/>
    <property type="match status" value="1"/>
</dbReference>
<dbReference type="InterPro" id="IPR000198">
    <property type="entry name" value="RhoGAP_dom"/>
</dbReference>
<feature type="compositionally biased region" description="Low complexity" evidence="1">
    <location>
        <begin position="558"/>
        <end position="568"/>
    </location>
</feature>
<dbReference type="OrthoDB" id="410651at2759"/>
<feature type="compositionally biased region" description="Low complexity" evidence="1">
    <location>
        <begin position="441"/>
        <end position="453"/>
    </location>
</feature>
<feature type="domain" description="Rho-GAP" evidence="2">
    <location>
        <begin position="200"/>
        <end position="377"/>
    </location>
</feature>
<dbReference type="SMART" id="SM00324">
    <property type="entry name" value="RhoGAP"/>
    <property type="match status" value="1"/>
</dbReference>
<dbReference type="InterPro" id="IPR008936">
    <property type="entry name" value="Rho_GTPase_activation_prot"/>
</dbReference>
<dbReference type="InterPro" id="IPR036865">
    <property type="entry name" value="CRAL-TRIO_dom_sf"/>
</dbReference>
<feature type="compositionally biased region" description="Low complexity" evidence="1">
    <location>
        <begin position="416"/>
        <end position="427"/>
    </location>
</feature>
<dbReference type="Proteomes" id="UP000000689">
    <property type="component" value="Chromosome 11"/>
</dbReference>
<feature type="compositionally biased region" description="Polar residues" evidence="1">
    <location>
        <begin position="454"/>
        <end position="464"/>
    </location>
</feature>
<evidence type="ECO:0000313" key="3">
    <source>
        <dbReference type="EMBL" id="CCD27485.1"/>
    </source>
</evidence>
<dbReference type="GO" id="GO:0042805">
    <property type="term" value="F:actinin binding"/>
    <property type="evidence" value="ECO:0007669"/>
    <property type="project" value="EnsemblFungi"/>
</dbReference>
<dbReference type="Gene3D" id="3.40.525.10">
    <property type="entry name" value="CRAL-TRIO lipid binding domain"/>
    <property type="match status" value="1"/>
</dbReference>
<feature type="region of interest" description="Disordered" evidence="1">
    <location>
        <begin position="394"/>
        <end position="502"/>
    </location>
</feature>
<dbReference type="PANTHER" id="PTHR45808">
    <property type="entry name" value="RHO GTPASE-ACTIVATING PROTEIN 68F"/>
    <property type="match status" value="1"/>
</dbReference>